<dbReference type="InterPro" id="IPR036097">
    <property type="entry name" value="HisK_dim/P_sf"/>
</dbReference>
<dbReference type="EMBL" id="CP061799">
    <property type="protein sequence ID" value="QTA79272.1"/>
    <property type="molecule type" value="Genomic_DNA"/>
</dbReference>
<evidence type="ECO:0000256" key="4">
    <source>
        <dbReference type="ARBA" id="ARBA00022679"/>
    </source>
</evidence>
<dbReference type="Proteomes" id="UP000663720">
    <property type="component" value="Chromosome"/>
</dbReference>
<proteinExistence type="predicted"/>
<dbReference type="InterPro" id="IPR001789">
    <property type="entry name" value="Sig_transdc_resp-reg_receiver"/>
</dbReference>
<dbReference type="SMART" id="SM00387">
    <property type="entry name" value="HATPase_c"/>
    <property type="match status" value="1"/>
</dbReference>
<protein>
    <recommendedName>
        <fullName evidence="2">histidine kinase</fullName>
        <ecNumber evidence="2">2.7.13.3</ecNumber>
    </recommendedName>
</protein>
<dbReference type="InterPro" id="IPR011006">
    <property type="entry name" value="CheY-like_superfamily"/>
</dbReference>
<feature type="domain" description="Histidine kinase" evidence="10">
    <location>
        <begin position="153"/>
        <end position="371"/>
    </location>
</feature>
<keyword evidence="4" id="KW-0808">Transferase</keyword>
<evidence type="ECO:0000313" key="13">
    <source>
        <dbReference type="Proteomes" id="UP000663720"/>
    </source>
</evidence>
<gene>
    <name evidence="12" type="ORF">dnl_15300</name>
</gene>
<keyword evidence="6 12" id="KW-0418">Kinase</keyword>
<evidence type="ECO:0000256" key="5">
    <source>
        <dbReference type="ARBA" id="ARBA00022741"/>
    </source>
</evidence>
<keyword evidence="7" id="KW-0067">ATP-binding</keyword>
<evidence type="ECO:0000256" key="3">
    <source>
        <dbReference type="ARBA" id="ARBA00022553"/>
    </source>
</evidence>
<evidence type="ECO:0000256" key="6">
    <source>
        <dbReference type="ARBA" id="ARBA00022777"/>
    </source>
</evidence>
<dbReference type="SUPFAM" id="SSF52172">
    <property type="entry name" value="CheY-like"/>
    <property type="match status" value="1"/>
</dbReference>
<dbReference type="CDD" id="cd19920">
    <property type="entry name" value="REC_PA4781-like"/>
    <property type="match status" value="1"/>
</dbReference>
<organism evidence="12 13">
    <name type="scientific">Desulfonema limicola</name>
    <dbReference type="NCBI Taxonomy" id="45656"/>
    <lineage>
        <taxon>Bacteria</taxon>
        <taxon>Pseudomonadati</taxon>
        <taxon>Thermodesulfobacteriota</taxon>
        <taxon>Desulfobacteria</taxon>
        <taxon>Desulfobacterales</taxon>
        <taxon>Desulfococcaceae</taxon>
        <taxon>Desulfonema</taxon>
    </lineage>
</organism>
<feature type="modified residue" description="4-aspartylphosphate" evidence="9">
    <location>
        <position position="57"/>
    </location>
</feature>
<dbReference type="FunFam" id="3.40.50.2300:FF:000121">
    <property type="entry name" value="Sensor histidine kinase RcsC"/>
    <property type="match status" value="1"/>
</dbReference>
<dbReference type="PANTHER" id="PTHR43547:SF2">
    <property type="entry name" value="HYBRID SIGNAL TRANSDUCTION HISTIDINE KINASE C"/>
    <property type="match status" value="1"/>
</dbReference>
<dbReference type="RefSeq" id="WP_207691040.1">
    <property type="nucleotide sequence ID" value="NZ_CP061799.1"/>
</dbReference>
<dbReference type="SMART" id="SM00448">
    <property type="entry name" value="REC"/>
    <property type="match status" value="1"/>
</dbReference>
<dbReference type="InterPro" id="IPR003594">
    <property type="entry name" value="HATPase_dom"/>
</dbReference>
<dbReference type="PRINTS" id="PR00344">
    <property type="entry name" value="BCTRLSENSOR"/>
</dbReference>
<dbReference type="GO" id="GO:0000155">
    <property type="term" value="F:phosphorelay sensor kinase activity"/>
    <property type="evidence" value="ECO:0007669"/>
    <property type="project" value="InterPro"/>
</dbReference>
<accession>A0A975GFH6</accession>
<evidence type="ECO:0000256" key="7">
    <source>
        <dbReference type="ARBA" id="ARBA00022840"/>
    </source>
</evidence>
<feature type="domain" description="Response regulatory" evidence="11">
    <location>
        <begin position="8"/>
        <end position="124"/>
    </location>
</feature>
<sequence length="377" mass="42360">MNEVPVSSVLIVDDNSQNLQILADILRHKNYKVATAKNGFKALKFISKKQPDLVLLDIMMPEIDGFEVCRRLKENHETNDIPIIFISALTSTDDKLKGFESGGVDYITKPFQKQEVLARVNAHLKLKQTQKALQAANTQLQTAINTKDKLFSIIAHNLRGPIGSLSSTLEMISDDPDILQQKESVSFFHNLSLSVHGAYNLLENLLKWSSSQRGTIKYQPVKIDLGMLIEKNIELFSKIAQDKDINLHSEVGKSNTAYADENMLMVVIQNLISNALKFTYKSGEVKVSMEIKGNFFEISISDTGIGISEENQQKLFRLDEHFTTYGTENEKGSGLGLLLCKEFIEKNKGKIWVNSKQGHGSVFIFSLPCINEVNYEQ</sequence>
<dbReference type="Gene3D" id="3.40.50.2300">
    <property type="match status" value="1"/>
</dbReference>
<dbReference type="SUPFAM" id="SSF55874">
    <property type="entry name" value="ATPase domain of HSP90 chaperone/DNA topoisomerase II/histidine kinase"/>
    <property type="match status" value="1"/>
</dbReference>
<dbReference type="Pfam" id="PF00072">
    <property type="entry name" value="Response_reg"/>
    <property type="match status" value="1"/>
</dbReference>
<evidence type="ECO:0000256" key="8">
    <source>
        <dbReference type="ARBA" id="ARBA00023012"/>
    </source>
</evidence>
<evidence type="ECO:0000256" key="1">
    <source>
        <dbReference type="ARBA" id="ARBA00000085"/>
    </source>
</evidence>
<dbReference type="PROSITE" id="PS50109">
    <property type="entry name" value="HIS_KIN"/>
    <property type="match status" value="1"/>
</dbReference>
<evidence type="ECO:0000313" key="12">
    <source>
        <dbReference type="EMBL" id="QTA79272.1"/>
    </source>
</evidence>
<dbReference type="InterPro" id="IPR004358">
    <property type="entry name" value="Sig_transdc_His_kin-like_C"/>
</dbReference>
<keyword evidence="3 9" id="KW-0597">Phosphoprotein</keyword>
<comment type="catalytic activity">
    <reaction evidence="1">
        <text>ATP + protein L-histidine = ADP + protein N-phospho-L-histidine.</text>
        <dbReference type="EC" id="2.7.13.3"/>
    </reaction>
</comment>
<dbReference type="Gene3D" id="3.30.565.10">
    <property type="entry name" value="Histidine kinase-like ATPase, C-terminal domain"/>
    <property type="match status" value="1"/>
</dbReference>
<reference evidence="12" key="1">
    <citation type="journal article" date="2021" name="Microb. Physiol.">
        <title>Proteogenomic Insights into the Physiology of Marine, Sulfate-Reducing, Filamentous Desulfonema limicola and Desulfonema magnum.</title>
        <authorList>
            <person name="Schnaars V."/>
            <person name="Wohlbrand L."/>
            <person name="Scheve S."/>
            <person name="Hinrichs C."/>
            <person name="Reinhardt R."/>
            <person name="Rabus R."/>
        </authorList>
    </citation>
    <scope>NUCLEOTIDE SEQUENCE</scope>
    <source>
        <strain evidence="12">5ac10</strain>
    </source>
</reference>
<dbReference type="InterPro" id="IPR005467">
    <property type="entry name" value="His_kinase_dom"/>
</dbReference>
<keyword evidence="5" id="KW-0547">Nucleotide-binding</keyword>
<name>A0A975GFH6_9BACT</name>
<dbReference type="PANTHER" id="PTHR43547">
    <property type="entry name" value="TWO-COMPONENT HISTIDINE KINASE"/>
    <property type="match status" value="1"/>
</dbReference>
<dbReference type="GO" id="GO:0005524">
    <property type="term" value="F:ATP binding"/>
    <property type="evidence" value="ECO:0007669"/>
    <property type="project" value="UniProtKB-KW"/>
</dbReference>
<evidence type="ECO:0000259" key="10">
    <source>
        <dbReference type="PROSITE" id="PS50109"/>
    </source>
</evidence>
<dbReference type="AlphaFoldDB" id="A0A975GFH6"/>
<dbReference type="FunFam" id="3.30.565.10:FF:000006">
    <property type="entry name" value="Sensor histidine kinase WalK"/>
    <property type="match status" value="1"/>
</dbReference>
<keyword evidence="13" id="KW-1185">Reference proteome</keyword>
<keyword evidence="8" id="KW-0902">Two-component regulatory system</keyword>
<evidence type="ECO:0000259" key="11">
    <source>
        <dbReference type="PROSITE" id="PS50110"/>
    </source>
</evidence>
<dbReference type="EC" id="2.7.13.3" evidence="2"/>
<dbReference type="KEGG" id="dli:dnl_15300"/>
<dbReference type="Gene3D" id="1.10.287.130">
    <property type="match status" value="1"/>
</dbReference>
<dbReference type="CDD" id="cd00075">
    <property type="entry name" value="HATPase"/>
    <property type="match status" value="1"/>
</dbReference>
<dbReference type="PROSITE" id="PS50110">
    <property type="entry name" value="RESPONSE_REGULATORY"/>
    <property type="match status" value="1"/>
</dbReference>
<dbReference type="Pfam" id="PF02518">
    <property type="entry name" value="HATPase_c"/>
    <property type="match status" value="1"/>
</dbReference>
<dbReference type="SUPFAM" id="SSF47384">
    <property type="entry name" value="Homodimeric domain of signal transducing histidine kinase"/>
    <property type="match status" value="1"/>
</dbReference>
<evidence type="ECO:0000256" key="2">
    <source>
        <dbReference type="ARBA" id="ARBA00012438"/>
    </source>
</evidence>
<evidence type="ECO:0000256" key="9">
    <source>
        <dbReference type="PROSITE-ProRule" id="PRU00169"/>
    </source>
</evidence>
<dbReference type="InterPro" id="IPR036890">
    <property type="entry name" value="HATPase_C_sf"/>
</dbReference>